<reference evidence="1 2" key="1">
    <citation type="submission" date="2018-07" db="EMBL/GenBank/DDBJ databases">
        <title>Genomic Encyclopedia of Type Strains, Phase IV (KMG-IV): sequencing the most valuable type-strain genomes for metagenomic binning, comparative biology and taxonomic classification.</title>
        <authorList>
            <person name="Goeker M."/>
        </authorList>
    </citation>
    <scope>NUCLEOTIDE SEQUENCE [LARGE SCALE GENOMIC DNA]</scope>
    <source>
        <strain evidence="1 2">DSM 21634</strain>
    </source>
</reference>
<gene>
    <name evidence="1" type="ORF">DES41_105124</name>
</gene>
<dbReference type="EMBL" id="QPJK01000005">
    <property type="protein sequence ID" value="RCW70186.1"/>
    <property type="molecule type" value="Genomic_DNA"/>
</dbReference>
<name>A0A368XSP3_9BURK</name>
<organism evidence="1 2">
    <name type="scientific">Pseudorhodoferax soli</name>
    <dbReference type="NCBI Taxonomy" id="545864"/>
    <lineage>
        <taxon>Bacteria</taxon>
        <taxon>Pseudomonadati</taxon>
        <taxon>Pseudomonadota</taxon>
        <taxon>Betaproteobacteria</taxon>
        <taxon>Burkholderiales</taxon>
        <taxon>Comamonadaceae</taxon>
    </lineage>
</organism>
<evidence type="ECO:0008006" key="3">
    <source>
        <dbReference type="Google" id="ProtNLM"/>
    </source>
</evidence>
<evidence type="ECO:0000313" key="2">
    <source>
        <dbReference type="Proteomes" id="UP000252884"/>
    </source>
</evidence>
<proteinExistence type="predicted"/>
<accession>A0A368XSP3</accession>
<sequence>MSSAALHAFEAVPPASLANDDALSLANEAARYAVLRRMGSAIRHQIAGALQPVSMIASLVERRVQAPAPNLEALRRNCSEMNTLARSASSEGVALMGWLAPHEGEQVALNEGVADCLHLLTTELSFRGFTVLDATQAEDARVARLGLRTLVPACLMALTDATDTPAQVRIEAGVDGKVVNLSMSLQPTPEAEGPAQRAKAYRPLTWSDVEALARAEGVRLQLGPQTVRLQFDVLTAAQDADVRWA</sequence>
<comment type="caution">
    <text evidence="1">The sequence shown here is derived from an EMBL/GenBank/DDBJ whole genome shotgun (WGS) entry which is preliminary data.</text>
</comment>
<evidence type="ECO:0000313" key="1">
    <source>
        <dbReference type="EMBL" id="RCW70186.1"/>
    </source>
</evidence>
<dbReference type="AlphaFoldDB" id="A0A368XSP3"/>
<dbReference type="RefSeq" id="WP_147282890.1">
    <property type="nucleotide sequence ID" value="NZ_QPJK01000005.1"/>
</dbReference>
<protein>
    <recommendedName>
        <fullName evidence="3">Histidine kinase</fullName>
    </recommendedName>
</protein>
<dbReference type="Proteomes" id="UP000252884">
    <property type="component" value="Unassembled WGS sequence"/>
</dbReference>
<keyword evidence="2" id="KW-1185">Reference proteome</keyword>
<dbReference type="OrthoDB" id="8899193at2"/>